<dbReference type="EMBL" id="LAZR01025850">
    <property type="protein sequence ID" value="KKL70606.1"/>
    <property type="molecule type" value="Genomic_DNA"/>
</dbReference>
<dbReference type="AlphaFoldDB" id="A0A0F9EWG0"/>
<accession>A0A0F9EWG0</accession>
<evidence type="ECO:0008006" key="2">
    <source>
        <dbReference type="Google" id="ProtNLM"/>
    </source>
</evidence>
<reference evidence="1" key="1">
    <citation type="journal article" date="2015" name="Nature">
        <title>Complex archaea that bridge the gap between prokaryotes and eukaryotes.</title>
        <authorList>
            <person name="Spang A."/>
            <person name="Saw J.H."/>
            <person name="Jorgensen S.L."/>
            <person name="Zaremba-Niedzwiedzka K."/>
            <person name="Martijn J."/>
            <person name="Lind A.E."/>
            <person name="van Eijk R."/>
            <person name="Schleper C."/>
            <person name="Guy L."/>
            <person name="Ettema T.J."/>
        </authorList>
    </citation>
    <scope>NUCLEOTIDE SEQUENCE</scope>
</reference>
<proteinExistence type="predicted"/>
<dbReference type="SUPFAM" id="SSF52402">
    <property type="entry name" value="Adenine nucleotide alpha hydrolases-like"/>
    <property type="match status" value="1"/>
</dbReference>
<protein>
    <recommendedName>
        <fullName evidence="2">Phosphoadenosine phosphosulphate reductase domain-containing protein</fullName>
    </recommendedName>
</protein>
<name>A0A0F9EWG0_9ZZZZ</name>
<evidence type="ECO:0000313" key="1">
    <source>
        <dbReference type="EMBL" id="KKL70606.1"/>
    </source>
</evidence>
<sequence length="265" mass="30290">MTSVDLQYRVHYDAVCTDSNRRIVCWFSCGAASAAAAYLILKKRRKNVVVVYCDTLSDEHTDNARFLLEVQDWLGVSVLREKSEKYADRWDVYEKTRYLVGVKGAQCTVALKKVVRNKFALPGDINVFGYTSEERIRIERLLSSGSEVNACFPLDDLSIKKGETLALLQSAKIELPAMYQLRYRNNNCLGCVKGGQGYWNKIRKDFPQQFDRMARMERDLGVAINKKESDGRQVRTRTRLFLDELDPLAGRYKSEPDISCGVLCQ</sequence>
<gene>
    <name evidence="1" type="ORF">LCGC14_2103230</name>
</gene>
<dbReference type="Gene3D" id="3.40.50.620">
    <property type="entry name" value="HUPs"/>
    <property type="match status" value="1"/>
</dbReference>
<dbReference type="InterPro" id="IPR014729">
    <property type="entry name" value="Rossmann-like_a/b/a_fold"/>
</dbReference>
<organism evidence="1">
    <name type="scientific">marine sediment metagenome</name>
    <dbReference type="NCBI Taxonomy" id="412755"/>
    <lineage>
        <taxon>unclassified sequences</taxon>
        <taxon>metagenomes</taxon>
        <taxon>ecological metagenomes</taxon>
    </lineage>
</organism>
<comment type="caution">
    <text evidence="1">The sequence shown here is derived from an EMBL/GenBank/DDBJ whole genome shotgun (WGS) entry which is preliminary data.</text>
</comment>